<evidence type="ECO:0000259" key="9">
    <source>
        <dbReference type="PROSITE" id="PS51695"/>
    </source>
</evidence>
<dbReference type="Proteomes" id="UP000245380">
    <property type="component" value="Unassembled WGS sequence"/>
</dbReference>
<comment type="caution">
    <text evidence="10">The sequence shown here is derived from an EMBL/GenBank/DDBJ whole genome shotgun (WGS) entry which is preliminary data.</text>
</comment>
<dbReference type="InterPro" id="IPR030400">
    <property type="entry name" value="Sedolisin_dom"/>
</dbReference>
<feature type="chain" id="PRO_5015700004" description="Peptidase S53 domain-containing protein" evidence="8">
    <location>
        <begin position="25"/>
        <end position="545"/>
    </location>
</feature>
<sequence length="545" mass="57593">MHWKTRMSMIAAGILCAAALPAYAASGNSMSTPSMVALKGSIEPFLTHATFLGAHNPEGTIQFAVALQLQHTGDLQTLLHNLYTKGSSEYHQWLKPGQFAAEFSPSEQQYLQVVEFLQSSGLKVQKTYANRLLIDVVGNTKTIEHAFGVEIGDFQLGSKQFYAPRTAVHVPAAISPLITAVIGLSNYHQMHTHLLVKPGAVSHQLTATSGYTPSQIETAYNYNPLYGQGLNGSGETIGILTAYTYNASDIAAFDQAYGLPSPSVTQVNVDGTPSQINPETTLDLEWSSATAPGASVIMYEGANSSLSTFTDVYNAAASADAAQVLSTSWGTAETNMSQSELNADDNIFSQMASQGQSVFAASGDNGATDGTSSLAVDYPSSDPYVTACGGTELVLNSNNTIQSETGWSGSGGGQSVVWSEPSWQTGYNVPEDGQRQTPDIALNADPNTGYSFYYNGAWNVAGGTSFVAPQMTATFALIDQDLASQGYSAIGQADPSIYQDAANNYSTDFHEITSGNNGYYSCGPGYNNVTGWGSINAANFVSDLG</sequence>
<evidence type="ECO:0000256" key="6">
    <source>
        <dbReference type="ARBA" id="ARBA00022837"/>
    </source>
</evidence>
<dbReference type="Gene3D" id="3.40.50.200">
    <property type="entry name" value="Peptidase S8/S53 domain"/>
    <property type="match status" value="1"/>
</dbReference>
<dbReference type="GO" id="GO:0006508">
    <property type="term" value="P:proteolysis"/>
    <property type="evidence" value="ECO:0007669"/>
    <property type="project" value="UniProtKB-KW"/>
</dbReference>
<dbReference type="GO" id="GO:0046872">
    <property type="term" value="F:metal ion binding"/>
    <property type="evidence" value="ECO:0007669"/>
    <property type="project" value="UniProtKB-KW"/>
</dbReference>
<dbReference type="GO" id="GO:0004252">
    <property type="term" value="F:serine-type endopeptidase activity"/>
    <property type="evidence" value="ECO:0007669"/>
    <property type="project" value="InterPro"/>
</dbReference>
<gene>
    <name evidence="10" type="ORF">BM613_08245</name>
</gene>
<keyword evidence="6" id="KW-0106">Calcium</keyword>
<dbReference type="PROSITE" id="PS51695">
    <property type="entry name" value="SEDOLISIN"/>
    <property type="match status" value="1"/>
</dbReference>
<evidence type="ECO:0000256" key="7">
    <source>
        <dbReference type="ARBA" id="ARBA00023145"/>
    </source>
</evidence>
<evidence type="ECO:0000256" key="1">
    <source>
        <dbReference type="ARBA" id="ARBA00001913"/>
    </source>
</evidence>
<dbReference type="EMBL" id="MPDK01000012">
    <property type="protein sequence ID" value="PWI57455.1"/>
    <property type="molecule type" value="Genomic_DNA"/>
</dbReference>
<name>A0A2U3D846_SULT2</name>
<dbReference type="AlphaFoldDB" id="A0A2U3D846"/>
<comment type="cofactor">
    <cofactor evidence="1">
        <name>Ca(2+)</name>
        <dbReference type="ChEBI" id="CHEBI:29108"/>
    </cofactor>
</comment>
<evidence type="ECO:0000256" key="2">
    <source>
        <dbReference type="ARBA" id="ARBA00022670"/>
    </source>
</evidence>
<feature type="signal peptide" evidence="8">
    <location>
        <begin position="1"/>
        <end position="24"/>
    </location>
</feature>
<keyword evidence="7" id="KW-0865">Zymogen</keyword>
<dbReference type="SUPFAM" id="SSF52743">
    <property type="entry name" value="Subtilisin-like"/>
    <property type="match status" value="1"/>
</dbReference>
<dbReference type="SMART" id="SM00944">
    <property type="entry name" value="Pro-kuma_activ"/>
    <property type="match status" value="1"/>
</dbReference>
<keyword evidence="5" id="KW-0720">Serine protease</keyword>
<evidence type="ECO:0000256" key="5">
    <source>
        <dbReference type="ARBA" id="ARBA00022825"/>
    </source>
</evidence>
<reference evidence="10 11" key="1">
    <citation type="submission" date="2016-11" db="EMBL/GenBank/DDBJ databases">
        <title>Comparative genomics of Acidibacillus ferroxidans species.</title>
        <authorList>
            <person name="Oliveira G."/>
            <person name="Nunes G."/>
            <person name="Oliveira R."/>
            <person name="Araujo F."/>
            <person name="Salim A."/>
            <person name="Scholte L."/>
            <person name="Morais D."/>
            <person name="Nancucheo I."/>
            <person name="Johnson D.B."/>
            <person name="Grail B."/>
            <person name="Bittencourt J."/>
            <person name="Valadares R."/>
        </authorList>
    </citation>
    <scope>NUCLEOTIDE SEQUENCE [LARGE SCALE GENOMIC DNA]</scope>
    <source>
        <strain evidence="10 11">Y002</strain>
    </source>
</reference>
<keyword evidence="11" id="KW-1185">Reference proteome</keyword>
<dbReference type="InterPro" id="IPR015366">
    <property type="entry name" value="S53_propep"/>
</dbReference>
<dbReference type="Pfam" id="PF09286">
    <property type="entry name" value="Pro-kuma_activ"/>
    <property type="match status" value="1"/>
</dbReference>
<feature type="domain" description="Peptidase S53" evidence="9">
    <location>
        <begin position="210"/>
        <end position="545"/>
    </location>
</feature>
<accession>A0A2U3D846</accession>
<dbReference type="SUPFAM" id="SSF54897">
    <property type="entry name" value="Protease propeptides/inhibitors"/>
    <property type="match status" value="1"/>
</dbReference>
<protein>
    <recommendedName>
        <fullName evidence="9">Peptidase S53 domain-containing protein</fullName>
    </recommendedName>
</protein>
<keyword evidence="4" id="KW-0378">Hydrolase</keyword>
<dbReference type="InterPro" id="IPR036852">
    <property type="entry name" value="Peptidase_S8/S53_dom_sf"/>
</dbReference>
<keyword evidence="8" id="KW-0732">Signal</keyword>
<evidence type="ECO:0000313" key="10">
    <source>
        <dbReference type="EMBL" id="PWI57455.1"/>
    </source>
</evidence>
<evidence type="ECO:0000256" key="8">
    <source>
        <dbReference type="SAM" id="SignalP"/>
    </source>
</evidence>
<dbReference type="CDD" id="cd11377">
    <property type="entry name" value="Pro-peptidase_S53"/>
    <property type="match status" value="1"/>
</dbReference>
<evidence type="ECO:0000313" key="11">
    <source>
        <dbReference type="Proteomes" id="UP000245380"/>
    </source>
</evidence>
<proteinExistence type="predicted"/>
<dbReference type="RefSeq" id="WP_109430714.1">
    <property type="nucleotide sequence ID" value="NZ_MPDK01000012.1"/>
</dbReference>
<evidence type="ECO:0000256" key="4">
    <source>
        <dbReference type="ARBA" id="ARBA00022801"/>
    </source>
</evidence>
<evidence type="ECO:0000256" key="3">
    <source>
        <dbReference type="ARBA" id="ARBA00022723"/>
    </source>
</evidence>
<keyword evidence="2" id="KW-0645">Protease</keyword>
<dbReference type="InterPro" id="IPR050819">
    <property type="entry name" value="Tripeptidyl-peptidase_I"/>
</dbReference>
<dbReference type="OrthoDB" id="9002785at2"/>
<dbReference type="PANTHER" id="PTHR14218:SF15">
    <property type="entry name" value="TRIPEPTIDYL-PEPTIDASE 1"/>
    <property type="match status" value="1"/>
</dbReference>
<organism evidence="10 11">
    <name type="scientific">Sulfoacidibacillus thermotolerans</name>
    <name type="common">Acidibacillus sulfuroxidans</name>
    <dbReference type="NCBI Taxonomy" id="1765684"/>
    <lineage>
        <taxon>Bacteria</taxon>
        <taxon>Bacillati</taxon>
        <taxon>Bacillota</taxon>
        <taxon>Bacilli</taxon>
        <taxon>Bacillales</taxon>
        <taxon>Alicyclobacillaceae</taxon>
        <taxon>Sulfoacidibacillus</taxon>
    </lineage>
</organism>
<dbReference type="CDD" id="cd04056">
    <property type="entry name" value="Peptidases_S53"/>
    <property type="match status" value="1"/>
</dbReference>
<keyword evidence="3" id="KW-0479">Metal-binding</keyword>
<dbReference type="GO" id="GO:0008240">
    <property type="term" value="F:tripeptidyl-peptidase activity"/>
    <property type="evidence" value="ECO:0007669"/>
    <property type="project" value="TreeGrafter"/>
</dbReference>
<dbReference type="PANTHER" id="PTHR14218">
    <property type="entry name" value="PROTEASE S8 TRIPEPTIDYL PEPTIDASE I CLN2"/>
    <property type="match status" value="1"/>
</dbReference>